<name>A0A7J6XDJ3_THATH</name>
<protein>
    <submittedName>
        <fullName evidence="1">Uncharacterized protein</fullName>
    </submittedName>
</protein>
<reference evidence="1 2" key="1">
    <citation type="submission" date="2020-06" db="EMBL/GenBank/DDBJ databases">
        <title>Transcriptomic and genomic resources for Thalictrum thalictroides and T. hernandezii: Facilitating candidate gene discovery in an emerging model plant lineage.</title>
        <authorList>
            <person name="Arias T."/>
            <person name="Riano-Pachon D.M."/>
            <person name="Di Stilio V.S."/>
        </authorList>
    </citation>
    <scope>NUCLEOTIDE SEQUENCE [LARGE SCALE GENOMIC DNA]</scope>
    <source>
        <strain evidence="2">cv. WT478/WT964</strain>
        <tissue evidence="1">Leaves</tissue>
    </source>
</reference>
<feature type="non-terminal residue" evidence="1">
    <location>
        <position position="1"/>
    </location>
</feature>
<gene>
    <name evidence="1" type="ORF">FRX31_002795</name>
</gene>
<dbReference type="Proteomes" id="UP000554482">
    <property type="component" value="Unassembled WGS sequence"/>
</dbReference>
<evidence type="ECO:0000313" key="2">
    <source>
        <dbReference type="Proteomes" id="UP000554482"/>
    </source>
</evidence>
<proteinExistence type="predicted"/>
<sequence length="115" mass="13826">PKEQRLTKEKKTAFFVLLPKPFTSILHQSIKKPNFRCGNCFRIWWHHKSLAPHYFDVDVTHPHLAMILALQYNLGWWPWTGQRRSTSFKLYRIIIYRDGVSEGQFRKDTIDVFFC</sequence>
<dbReference type="AlphaFoldDB" id="A0A7J6XDJ3"/>
<accession>A0A7J6XDJ3</accession>
<evidence type="ECO:0000313" key="1">
    <source>
        <dbReference type="EMBL" id="KAF5207619.1"/>
    </source>
</evidence>
<keyword evidence="2" id="KW-1185">Reference proteome</keyword>
<dbReference type="EMBL" id="JABWDY010001199">
    <property type="protein sequence ID" value="KAF5207619.1"/>
    <property type="molecule type" value="Genomic_DNA"/>
</dbReference>
<organism evidence="1 2">
    <name type="scientific">Thalictrum thalictroides</name>
    <name type="common">Rue-anemone</name>
    <name type="synonym">Anemone thalictroides</name>
    <dbReference type="NCBI Taxonomy" id="46969"/>
    <lineage>
        <taxon>Eukaryota</taxon>
        <taxon>Viridiplantae</taxon>
        <taxon>Streptophyta</taxon>
        <taxon>Embryophyta</taxon>
        <taxon>Tracheophyta</taxon>
        <taxon>Spermatophyta</taxon>
        <taxon>Magnoliopsida</taxon>
        <taxon>Ranunculales</taxon>
        <taxon>Ranunculaceae</taxon>
        <taxon>Thalictroideae</taxon>
        <taxon>Thalictrum</taxon>
    </lineage>
</organism>
<comment type="caution">
    <text evidence="1">The sequence shown here is derived from an EMBL/GenBank/DDBJ whole genome shotgun (WGS) entry which is preliminary data.</text>
</comment>